<feature type="chain" id="PRO_5002622967" description="EGF-like domain-containing protein" evidence="3">
    <location>
        <begin position="17"/>
        <end position="2030"/>
    </location>
</feature>
<dbReference type="eggNOG" id="KOG3525">
    <property type="taxonomic scope" value="Eukaryota"/>
</dbReference>
<dbReference type="SMART" id="SM00181">
    <property type="entry name" value="EGF"/>
    <property type="match status" value="7"/>
</dbReference>
<dbReference type="Gene3D" id="2.10.220.10">
    <property type="entry name" value="Hormone Receptor, Insulin-like Growth Factor Receptor 1, Chain A, domain 2"/>
    <property type="match status" value="3"/>
</dbReference>
<evidence type="ECO:0000256" key="2">
    <source>
        <dbReference type="SAM" id="Phobius"/>
    </source>
</evidence>
<feature type="domain" description="EGF-like" evidence="4">
    <location>
        <begin position="654"/>
        <end position="691"/>
    </location>
</feature>
<feature type="transmembrane region" description="Helical" evidence="2">
    <location>
        <begin position="1983"/>
        <end position="2005"/>
    </location>
</feature>
<evidence type="ECO:0000256" key="3">
    <source>
        <dbReference type="SAM" id="SignalP"/>
    </source>
</evidence>
<sequence>MFHFLILLMNITQSVPVTEFMEGASSSNAQWKKQDSTPFNDQFHCDGGQLIGPFIGKVQTNIQNTITNLEPHFQLYITLDIVYTEYWSGISNYVNLLIDQQVIYSETSINSANFNAPNNYCKANSFYTFLYNQQLITIRQKINNQNISPSLEVQSSFQCTLLSTYSVCEKLLVKNIVVTPSACDFTCLTCDGPDNNNCLTCPQGTTKNGKCSCQNGYYAYSHQCLQTCPQYYKGLGKECSLNCSLNCSDCRGQCRLCESGYIFYNGQCVSSCPKGSSQKNGNCVDYSDQSNFGSEFIGKYFYGLEIDLESQINQFTFTFNPALSKLTGQIFSTYNNQYLLGGFGVWSEGYFNIIYNGLAKHEYIRIYLTAWFIDNWTDEHFIIKLDNQIIHDVSYQSQKATSNLFYQSTNDYIEEINVNVQHTSSSAQITFQTTLSTSAYQASLALSNIFILIDYCDPQCDVCQSTQCTQCKNPYQLINNQCAFCDSSNFRNNDCTCQNGYYDDHINYQCQLCKYECETCIDANSCTQCKLGSNLITLPNCMNCNQGYYFDNGICSNCDQNCLTCFGSGQSQCLSCKNDYILNKFNQCQSCMSNQFSYNNSCQDCQYNCETCKDLQNCLTCKTGRINAPLCTCQKGYYESNQKECLPCNYACLTCETLSDNCSACSGNRINPPLCKCPDGLDQDDNSAWCTDCYNVNLDIKMSSNSNKLMIKFSKKIEKINSQCTSLFEESTLNYLGINPICFVNSYSIDILLGQNSTIYFGQSIMFKPSIIKLQECQKSVTHFINNILYHTTDLEVPLILFSRNSVLLSACSNTSDKIQQIYTYNFGNSQITFIEWKLIRIQKQDPKISEFLDTLTNQFKNYGQTNKFEFSNDILEQDNQVLLELKYQNFLGIQGNSFINIKQFKTKYFLNVQTQKNKYLNSQLIEIFIKVSNCQEGFTNNVRLNISIGTLNKQVEINVGEHYIYRIEPYILNVGVQQLNIRVYNQEQLEVEDNFQILIMNEEPTILLFTESNYLSFSQQLVIYGQVKNIDQKNPLLKWDCFDLTQNFECLTLNQASLILPDSQNMTLQPYTLNPFSVYKFTASFLDLQQFVIVTLIESSVPKIQYESYPDISDGYINFYDQLLFKFKFQEIVQNPDLLLYTGILSNSDLEVKHFQFNYLELQMSLWHYFTIDQLTKQMILKINIHSPDYFQPSQVTIPLNINIPPLQCRIDFDSQNASTISNFSIKVADCQDDNIPLQYRLVLYFNQSDLNFDYSINKIQKGIILFDYQYNNIFQTKLTGNGDIQLMVQVKDTLNGKSNYTWSLNFTYVQGQLATLLINSMSISETLIYAASLEFEENSMSLEISQVLSKQIQYFSSGQCISEKQLLTLKTLAKRHRNWRISDIQNELIQQKERLSSLKQELENLNQNQYQKYEHTLEEFKKATLLEETIEIAKYISDLYELNREQQQNTRILISDEEQQGKLNNNYIAMDSINLISEIQFQNQIINEKLQTIVTKPFNISTQKTTQKVLEYLISNSLNEPQAIGQEDQQVDQKQDLETYSYKMVKYQTNPYVHDSYFINNNADSYNYPMYQPEIKQMSNQNLLENITTSKGIRYNFETQDQNLIVECVGKVKESWSADSCSTVQEGKKVTCQCTYISSTTILEATQKILDEAVDFFSVQTIQRMLECSYLSIIFTYIVMIYTILFLWFILYGYKMDMHKNEENLFHSTKVTPTDWDQATEKPARTINIGETESEKQYPVNDGNMVRRQSQKKTVFNYNDSHITTNDKYLKRLNVDYYNKTLAARKTIGITTNACSERVMEENEPQLSPKDRIPSSISFKIVSSPLSTPRQSYFNNQDSLYERYTTQRITLGKAILSYMEINHKVLSLYYLYDKDCSRIYRTIILYVSLLGEISILTFFGKIINFNSIIALSILQTLFGVIFRKLLQVFLKSDKRCINYIGFNLVILSVLFFLFMIFGSVARYQSVLESSLWGVAYLSSFILDYIVYTNFQILLCFSIIIKFGNQQTVKKYLKMFLNDKVFIQTFGSS</sequence>
<dbReference type="PANTHER" id="PTHR15332">
    <property type="entry name" value="PROPROTEIN CONVERTASE SUBTILISIN_KEXIN TYPE 5-LIKE"/>
    <property type="match status" value="1"/>
</dbReference>
<keyword evidence="2" id="KW-0472">Membrane</keyword>
<evidence type="ECO:0000259" key="4">
    <source>
        <dbReference type="SMART" id="SM00181"/>
    </source>
</evidence>
<proteinExistence type="predicted"/>
<dbReference type="PANTHER" id="PTHR15332:SF175">
    <property type="entry name" value="PROPROTEIN CONVERTASE SUBTILISIN_KEXIN TYPE 5-LIKE"/>
    <property type="match status" value="1"/>
</dbReference>
<dbReference type="EMBL" id="CT868063">
    <property type="protein sequence ID" value="CAK68759.1"/>
    <property type="molecule type" value="Genomic_DNA"/>
</dbReference>
<keyword evidence="1" id="KW-0175">Coiled coil</keyword>
<dbReference type="InParanoid" id="A0CD92"/>
<evidence type="ECO:0000313" key="5">
    <source>
        <dbReference type="EMBL" id="CAK68759.1"/>
    </source>
</evidence>
<reference evidence="5 6" key="1">
    <citation type="journal article" date="2006" name="Nature">
        <title>Global trends of whole-genome duplications revealed by the ciliate Paramecium tetraurelia.</title>
        <authorList>
            <consortium name="Genoscope"/>
            <person name="Aury J.-M."/>
            <person name="Jaillon O."/>
            <person name="Duret L."/>
            <person name="Noel B."/>
            <person name="Jubin C."/>
            <person name="Porcel B.M."/>
            <person name="Segurens B."/>
            <person name="Daubin V."/>
            <person name="Anthouard V."/>
            <person name="Aiach N."/>
            <person name="Arnaiz O."/>
            <person name="Billaut A."/>
            <person name="Beisson J."/>
            <person name="Blanc I."/>
            <person name="Bouhouche K."/>
            <person name="Camara F."/>
            <person name="Duharcourt S."/>
            <person name="Guigo R."/>
            <person name="Gogendeau D."/>
            <person name="Katinka M."/>
            <person name="Keller A.-M."/>
            <person name="Kissmehl R."/>
            <person name="Klotz C."/>
            <person name="Koll F."/>
            <person name="Le Moue A."/>
            <person name="Lepere C."/>
            <person name="Malinsky S."/>
            <person name="Nowacki M."/>
            <person name="Nowak J.K."/>
            <person name="Plattner H."/>
            <person name="Poulain J."/>
            <person name="Ruiz F."/>
            <person name="Serrano V."/>
            <person name="Zagulski M."/>
            <person name="Dessen P."/>
            <person name="Betermier M."/>
            <person name="Weissenbach J."/>
            <person name="Scarpelli C."/>
            <person name="Schachter V."/>
            <person name="Sperling L."/>
            <person name="Meyer E."/>
            <person name="Cohen J."/>
            <person name="Wincker P."/>
        </authorList>
    </citation>
    <scope>NUCLEOTIDE SEQUENCE [LARGE SCALE GENOMIC DNA]</scope>
    <source>
        <strain evidence="5 6">Stock d4-2</strain>
    </source>
</reference>
<dbReference type="SMART" id="SM00261">
    <property type="entry name" value="FU"/>
    <property type="match status" value="7"/>
</dbReference>
<dbReference type="Proteomes" id="UP000000600">
    <property type="component" value="Unassembled WGS sequence"/>
</dbReference>
<dbReference type="GeneID" id="5021941"/>
<dbReference type="OrthoDB" id="300641at2759"/>
<gene>
    <name evidence="5" type="ORF">GSPATT00006970001</name>
</gene>
<feature type="domain" description="EGF-like" evidence="4">
    <location>
        <begin position="189"/>
        <end position="225"/>
    </location>
</feature>
<dbReference type="STRING" id="5888.A0CD92"/>
<dbReference type="KEGG" id="ptm:GSPATT00006970001"/>
<keyword evidence="6" id="KW-1185">Reference proteome</keyword>
<feature type="domain" description="EGF-like" evidence="4">
    <location>
        <begin position="516"/>
        <end position="556"/>
    </location>
</feature>
<keyword evidence="2" id="KW-1133">Transmembrane helix</keyword>
<organism evidence="5 6">
    <name type="scientific">Paramecium tetraurelia</name>
    <dbReference type="NCBI Taxonomy" id="5888"/>
    <lineage>
        <taxon>Eukaryota</taxon>
        <taxon>Sar</taxon>
        <taxon>Alveolata</taxon>
        <taxon>Ciliophora</taxon>
        <taxon>Intramacronucleata</taxon>
        <taxon>Oligohymenophorea</taxon>
        <taxon>Peniculida</taxon>
        <taxon>Parameciidae</taxon>
        <taxon>Paramecium</taxon>
    </lineage>
</organism>
<dbReference type="InterPro" id="IPR000742">
    <property type="entry name" value="EGF"/>
</dbReference>
<feature type="transmembrane region" description="Helical" evidence="2">
    <location>
        <begin position="1910"/>
        <end position="1928"/>
    </location>
</feature>
<feature type="domain" description="EGF-like" evidence="4">
    <location>
        <begin position="557"/>
        <end position="589"/>
    </location>
</feature>
<name>A0CD92_PARTE</name>
<dbReference type="InterPro" id="IPR009030">
    <property type="entry name" value="Growth_fac_rcpt_cys_sf"/>
</dbReference>
<accession>A0CD92</accession>
<evidence type="ECO:0000256" key="1">
    <source>
        <dbReference type="SAM" id="Coils"/>
    </source>
</evidence>
<feature type="transmembrane region" description="Helical" evidence="2">
    <location>
        <begin position="1940"/>
        <end position="1963"/>
    </location>
</feature>
<dbReference type="RefSeq" id="XP_001436156.1">
    <property type="nucleotide sequence ID" value="XM_001436119.1"/>
</dbReference>
<keyword evidence="2" id="KW-0812">Transmembrane</keyword>
<feature type="coiled-coil region" evidence="1">
    <location>
        <begin position="1383"/>
        <end position="1421"/>
    </location>
</feature>
<protein>
    <recommendedName>
        <fullName evidence="4">EGF-like domain-containing protein</fullName>
    </recommendedName>
</protein>
<feature type="signal peptide" evidence="3">
    <location>
        <begin position="1"/>
        <end position="16"/>
    </location>
</feature>
<dbReference type="OMA" id="CINYIGF"/>
<dbReference type="InterPro" id="IPR006212">
    <property type="entry name" value="Furin_repeat"/>
</dbReference>
<dbReference type="CDD" id="cd00064">
    <property type="entry name" value="FU"/>
    <property type="match status" value="3"/>
</dbReference>
<feature type="transmembrane region" description="Helical" evidence="2">
    <location>
        <begin position="1672"/>
        <end position="1693"/>
    </location>
</feature>
<dbReference type="HOGENOM" id="CLU_234590_0_0_1"/>
<feature type="domain" description="EGF-like" evidence="4">
    <location>
        <begin position="611"/>
        <end position="646"/>
    </location>
</feature>
<evidence type="ECO:0000313" key="6">
    <source>
        <dbReference type="Proteomes" id="UP000000600"/>
    </source>
</evidence>
<feature type="domain" description="EGF-like" evidence="4">
    <location>
        <begin position="455"/>
        <end position="483"/>
    </location>
</feature>
<dbReference type="SUPFAM" id="SSF57184">
    <property type="entry name" value="Growth factor receptor domain"/>
    <property type="match status" value="3"/>
</dbReference>
<feature type="domain" description="EGF-like" evidence="4">
    <location>
        <begin position="238"/>
        <end position="269"/>
    </location>
</feature>
<keyword evidence="3" id="KW-0732">Signal</keyword>
<feature type="transmembrane region" description="Helical" evidence="2">
    <location>
        <begin position="1885"/>
        <end position="1904"/>
    </location>
</feature>